<dbReference type="OrthoDB" id="1751782at2759"/>
<evidence type="ECO:0000313" key="2">
    <source>
        <dbReference type="Proteomes" id="UP000326396"/>
    </source>
</evidence>
<organism evidence="1 2">
    <name type="scientific">Mikania micrantha</name>
    <name type="common">bitter vine</name>
    <dbReference type="NCBI Taxonomy" id="192012"/>
    <lineage>
        <taxon>Eukaryota</taxon>
        <taxon>Viridiplantae</taxon>
        <taxon>Streptophyta</taxon>
        <taxon>Embryophyta</taxon>
        <taxon>Tracheophyta</taxon>
        <taxon>Spermatophyta</taxon>
        <taxon>Magnoliopsida</taxon>
        <taxon>eudicotyledons</taxon>
        <taxon>Gunneridae</taxon>
        <taxon>Pentapetalae</taxon>
        <taxon>asterids</taxon>
        <taxon>campanulids</taxon>
        <taxon>Asterales</taxon>
        <taxon>Asteraceae</taxon>
        <taxon>Asteroideae</taxon>
        <taxon>Heliantheae alliance</taxon>
        <taxon>Eupatorieae</taxon>
        <taxon>Mikania</taxon>
    </lineage>
</organism>
<accession>A0A5N6LRD9</accession>
<protein>
    <recommendedName>
        <fullName evidence="3">Reverse transcriptase zinc-binding domain-containing protein</fullName>
    </recommendedName>
</protein>
<reference evidence="1 2" key="1">
    <citation type="submission" date="2019-05" db="EMBL/GenBank/DDBJ databases">
        <title>Mikania micrantha, genome provides insights into the molecular mechanism of rapid growth.</title>
        <authorList>
            <person name="Liu B."/>
        </authorList>
    </citation>
    <scope>NUCLEOTIDE SEQUENCE [LARGE SCALE GENOMIC DNA]</scope>
    <source>
        <strain evidence="1">NLD-2019</strain>
        <tissue evidence="1">Leaf</tissue>
    </source>
</reference>
<evidence type="ECO:0000313" key="1">
    <source>
        <dbReference type="EMBL" id="KAD2804133.1"/>
    </source>
</evidence>
<dbReference type="AlphaFoldDB" id="A0A5N6LRD9"/>
<gene>
    <name evidence="1" type="ORF">E3N88_37510</name>
</gene>
<comment type="caution">
    <text evidence="1">The sequence shown here is derived from an EMBL/GenBank/DDBJ whole genome shotgun (WGS) entry which is preliminary data.</text>
</comment>
<keyword evidence="2" id="KW-1185">Reference proteome</keyword>
<dbReference type="EMBL" id="SZYD01000018">
    <property type="protein sequence ID" value="KAD2804133.1"/>
    <property type="molecule type" value="Genomic_DNA"/>
</dbReference>
<proteinExistence type="predicted"/>
<name>A0A5N6LRD9_9ASTR</name>
<dbReference type="Proteomes" id="UP000326396">
    <property type="component" value="Linkage Group LG8"/>
</dbReference>
<evidence type="ECO:0008006" key="3">
    <source>
        <dbReference type="Google" id="ProtNLM"/>
    </source>
</evidence>
<sequence length="103" mass="12461">MASMIWQGISSWCNLQPIYAFTVKDLLQFHDWGKWGKRKKEAIHAVILTAMWCIWKERNEVIFNRRARHHLLTLKEVQYLSFFWVKHRARACRYIKALISDIL</sequence>